<gene>
    <name evidence="2" type="ORF">ABID28_001661</name>
</gene>
<dbReference type="EMBL" id="JBEPLN010000035">
    <property type="protein sequence ID" value="MET3634999.1"/>
    <property type="molecule type" value="Genomic_DNA"/>
</dbReference>
<dbReference type="InterPro" id="IPR002491">
    <property type="entry name" value="ABC_transptr_periplasmic_BD"/>
</dbReference>
<dbReference type="SUPFAM" id="SSF53807">
    <property type="entry name" value="Helical backbone' metal receptor"/>
    <property type="match status" value="1"/>
</dbReference>
<evidence type="ECO:0000313" key="3">
    <source>
        <dbReference type="Proteomes" id="UP001549037"/>
    </source>
</evidence>
<dbReference type="Proteomes" id="UP001549037">
    <property type="component" value="Unassembled WGS sequence"/>
</dbReference>
<feature type="domain" description="Fe/B12 periplasmic-binding" evidence="1">
    <location>
        <begin position="1"/>
        <end position="93"/>
    </location>
</feature>
<dbReference type="Gene3D" id="3.40.50.1980">
    <property type="entry name" value="Nitrogenase molybdenum iron protein domain"/>
    <property type="match status" value="1"/>
</dbReference>
<dbReference type="PROSITE" id="PS50983">
    <property type="entry name" value="FE_B12_PBP"/>
    <property type="match status" value="1"/>
</dbReference>
<dbReference type="RefSeq" id="WP_354369722.1">
    <property type="nucleotide sequence ID" value="NZ_JBEPLN010000035.1"/>
</dbReference>
<dbReference type="Pfam" id="PF01497">
    <property type="entry name" value="Peripla_BP_2"/>
    <property type="match status" value="1"/>
</dbReference>
<comment type="caution">
    <text evidence="2">The sequence shown here is derived from an EMBL/GenBank/DDBJ whole genome shotgun (WGS) entry which is preliminary data.</text>
</comment>
<sequence length="93" mass="10673">MSATSIAGGFLIFLYEKNWLEAIIKELNPDLMIVQADSKDLLEDKVKESAIWQDLTAVKNKKVIYADYSTWMLGFGVVSQEKIMDQIEDNWIN</sequence>
<keyword evidence="3" id="KW-1185">Reference proteome</keyword>
<accession>A0ABV2JGV1</accession>
<organism evidence="2 3">
    <name type="scientific">Streptococcus porcorum</name>
    <dbReference type="NCBI Taxonomy" id="701526"/>
    <lineage>
        <taxon>Bacteria</taxon>
        <taxon>Bacillati</taxon>
        <taxon>Bacillota</taxon>
        <taxon>Bacilli</taxon>
        <taxon>Lactobacillales</taxon>
        <taxon>Streptococcaceae</taxon>
        <taxon>Streptococcus</taxon>
    </lineage>
</organism>
<reference evidence="2 3" key="1">
    <citation type="submission" date="2024-06" db="EMBL/GenBank/DDBJ databases">
        <title>Genomic Encyclopedia of Type Strains, Phase IV (KMG-IV): sequencing the most valuable type-strain genomes for metagenomic binning, comparative biology and taxonomic classification.</title>
        <authorList>
            <person name="Goeker M."/>
        </authorList>
    </citation>
    <scope>NUCLEOTIDE SEQUENCE [LARGE SCALE GENOMIC DNA]</scope>
    <source>
        <strain evidence="2 3">DSM 28302</strain>
    </source>
</reference>
<proteinExistence type="predicted"/>
<evidence type="ECO:0000313" key="2">
    <source>
        <dbReference type="EMBL" id="MET3634999.1"/>
    </source>
</evidence>
<protein>
    <submittedName>
        <fullName evidence="2">ABC-type Fe3+-citrate transport system substrate-binding protein</fullName>
    </submittedName>
</protein>
<name>A0ABV2JGV1_9STRE</name>
<evidence type="ECO:0000259" key="1">
    <source>
        <dbReference type="PROSITE" id="PS50983"/>
    </source>
</evidence>